<evidence type="ECO:0000256" key="13">
    <source>
        <dbReference type="ARBA" id="ARBA00046792"/>
    </source>
</evidence>
<proteinExistence type="predicted"/>
<dbReference type="Pfam" id="PF08411">
    <property type="entry name" value="ExoI_SH3"/>
    <property type="match status" value="1"/>
</dbReference>
<dbReference type="InterPro" id="IPR034747">
    <property type="entry name" value="EXOI_SH3"/>
</dbReference>
<evidence type="ECO:0000313" key="17">
    <source>
        <dbReference type="EMBL" id="GAA0226716.1"/>
    </source>
</evidence>
<dbReference type="EMBL" id="BAAADG010000005">
    <property type="protein sequence ID" value="GAA0226716.1"/>
    <property type="molecule type" value="Genomic_DNA"/>
</dbReference>
<dbReference type="InterPro" id="IPR022894">
    <property type="entry name" value="Oligoribonuclease"/>
</dbReference>
<dbReference type="Pfam" id="PF26016">
    <property type="entry name" value="ExoI_C"/>
    <property type="match status" value="1"/>
</dbReference>
<dbReference type="NCBIfam" id="NF008746">
    <property type="entry name" value="PRK11779.1"/>
    <property type="match status" value="1"/>
</dbReference>
<gene>
    <name evidence="17" type="primary">sbcB</name>
    <name evidence="17" type="ORF">GCM10008964_17810</name>
</gene>
<dbReference type="InterPro" id="IPR038649">
    <property type="entry name" value="EXOI_SH3_sf"/>
</dbReference>
<comment type="catalytic activity">
    <reaction evidence="1 14">
        <text>Exonucleolytic cleavage in the 3'- to 5'-direction to yield nucleoside 5'-phosphates.</text>
        <dbReference type="EC" id="3.1.11.1"/>
    </reaction>
</comment>
<keyword evidence="12 14" id="KW-0234">DNA repair</keyword>
<protein>
    <recommendedName>
        <fullName evidence="4 14">Exodeoxyribonuclease I</fullName>
        <ecNumber evidence="3 14">3.1.11.1</ecNumber>
    </recommendedName>
</protein>
<dbReference type="PROSITE" id="PS51785">
    <property type="entry name" value="EXOI_C"/>
    <property type="match status" value="1"/>
</dbReference>
<keyword evidence="9 14" id="KW-0269">Exonuclease</keyword>
<dbReference type="RefSeq" id="WP_286303813.1">
    <property type="nucleotide sequence ID" value="NZ_AP027741.1"/>
</dbReference>
<reference evidence="17 18" key="1">
    <citation type="journal article" date="2019" name="Int. J. Syst. Evol. Microbiol.">
        <title>The Global Catalogue of Microorganisms (GCM) 10K type strain sequencing project: providing services to taxonomists for standard genome sequencing and annotation.</title>
        <authorList>
            <consortium name="The Broad Institute Genomics Platform"/>
            <consortium name="The Broad Institute Genome Sequencing Center for Infectious Disease"/>
            <person name="Wu L."/>
            <person name="Ma J."/>
        </authorList>
    </citation>
    <scope>NUCLEOTIDE SEQUENCE [LARGE SCALE GENOMIC DNA]</scope>
    <source>
        <strain evidence="17 18">JCM 6886</strain>
    </source>
</reference>
<dbReference type="SUPFAM" id="SSF53098">
    <property type="entry name" value="Ribonuclease H-like"/>
    <property type="match status" value="1"/>
</dbReference>
<dbReference type="SMART" id="SM00479">
    <property type="entry name" value="EXOIII"/>
    <property type="match status" value="1"/>
</dbReference>
<keyword evidence="11" id="KW-0238">DNA-binding</keyword>
<dbReference type="Pfam" id="PF00929">
    <property type="entry name" value="RNase_T"/>
    <property type="match status" value="1"/>
</dbReference>
<keyword evidence="10" id="KW-0460">Magnesium</keyword>
<sequence>MNTLYWHDYETSGTDPRYDRPLQFAGIRTDEDLNIIGEPLMIYCKPANDFLPHPQASLITGITPQKAEKEGLTEAEFMARIHAELAEPGTCGVGYNSLRFDDEFTRFSLFRNFYDAYAREWQNGNSRWDIIDMVRLTRALRPEGINWPDREDGKPSFRLEHLTAANNIEQIGAHDALVDVYATIEIAKLIKNAQPKLFDYVYQNRRKNAVAPLLNIRERTPVIHVSRMYPSEYCGAAMVVPLAKDPTNPNGVIVYDCRYDPTDLIELDAETLQQRLFTPSAELAIGVERPALKTIHINKCPVVVPVATLNDAAAQRLHIDRAQHQKHMDMLNAAGDLTEKLSQIFSPKPFDPVSDPDASLYSGGFFSDNDKRKMEIIRSAEPDMLKTLSIPFEDPRLAEMLFRYRARNWPESLSSDEQEQWLQYRQQRLADDTASPILNFSAFYAALAEARQQDLSEKQQTVLTDLAHYSAQLAAELGYQTT</sequence>
<dbReference type="PROSITE" id="PS51784">
    <property type="entry name" value="EXOI_SH3"/>
    <property type="match status" value="1"/>
</dbReference>
<keyword evidence="6" id="KW-0479">Metal-binding</keyword>
<keyword evidence="18" id="KW-1185">Reference proteome</keyword>
<dbReference type="Gene3D" id="3.30.1520.20">
    <property type="entry name" value="Exonuclease ExoI, domain 2"/>
    <property type="match status" value="1"/>
</dbReference>
<evidence type="ECO:0000256" key="4">
    <source>
        <dbReference type="ARBA" id="ARBA00019900"/>
    </source>
</evidence>
<dbReference type="Gene3D" id="1.20.1280.70">
    <property type="entry name" value="Exonuclease ExoI, domain 3"/>
    <property type="match status" value="1"/>
</dbReference>
<keyword evidence="5 14" id="KW-0540">Nuclease</keyword>
<dbReference type="PANTHER" id="PTHR11046">
    <property type="entry name" value="OLIGORIBONUCLEASE, MITOCHONDRIAL"/>
    <property type="match status" value="1"/>
</dbReference>
<organism evidence="17 18">
    <name type="scientific">Methylophaga marina</name>
    <dbReference type="NCBI Taxonomy" id="45495"/>
    <lineage>
        <taxon>Bacteria</taxon>
        <taxon>Pseudomonadati</taxon>
        <taxon>Pseudomonadota</taxon>
        <taxon>Gammaproteobacteria</taxon>
        <taxon>Thiotrichales</taxon>
        <taxon>Piscirickettsiaceae</taxon>
        <taxon>Methylophaga</taxon>
    </lineage>
</organism>
<evidence type="ECO:0000256" key="9">
    <source>
        <dbReference type="ARBA" id="ARBA00022839"/>
    </source>
</evidence>
<dbReference type="InterPro" id="IPR036397">
    <property type="entry name" value="RNaseH_sf"/>
</dbReference>
<dbReference type="InterPro" id="IPR012337">
    <property type="entry name" value="RNaseH-like_sf"/>
</dbReference>
<evidence type="ECO:0000256" key="14">
    <source>
        <dbReference type="PIRNR" id="PIRNR000977"/>
    </source>
</evidence>
<evidence type="ECO:0000256" key="3">
    <source>
        <dbReference type="ARBA" id="ARBA00012108"/>
    </source>
</evidence>
<evidence type="ECO:0000256" key="6">
    <source>
        <dbReference type="ARBA" id="ARBA00022723"/>
    </source>
</evidence>
<evidence type="ECO:0000256" key="8">
    <source>
        <dbReference type="ARBA" id="ARBA00022801"/>
    </source>
</evidence>
<keyword evidence="8 14" id="KW-0378">Hydrolase</keyword>
<feature type="domain" description="ExoI C-terminal" evidence="16">
    <location>
        <begin position="352"/>
        <end position="474"/>
    </location>
</feature>
<evidence type="ECO:0000256" key="11">
    <source>
        <dbReference type="ARBA" id="ARBA00023125"/>
    </source>
</evidence>
<comment type="subunit">
    <text evidence="13">Monomer. Interacts with ssb (via C-terminus); this interaction stimulates the exonuclease activity by recruiting the enzyme to its substrate.</text>
</comment>
<evidence type="ECO:0000259" key="16">
    <source>
        <dbReference type="PROSITE" id="PS51785"/>
    </source>
</evidence>
<evidence type="ECO:0000256" key="12">
    <source>
        <dbReference type="ARBA" id="ARBA00023204"/>
    </source>
</evidence>
<keyword evidence="7 14" id="KW-0227">DNA damage</keyword>
<comment type="caution">
    <text evidence="17">The sequence shown here is derived from an EMBL/GenBank/DDBJ whole genome shotgun (WGS) entry which is preliminary data.</text>
</comment>
<comment type="cofactor">
    <cofactor evidence="2">
        <name>Mg(2+)</name>
        <dbReference type="ChEBI" id="CHEBI:18420"/>
    </cofactor>
</comment>
<evidence type="ECO:0000256" key="1">
    <source>
        <dbReference type="ARBA" id="ARBA00000563"/>
    </source>
</evidence>
<accession>A0ABN0TP91</accession>
<dbReference type="CDD" id="cd06138">
    <property type="entry name" value="ExoI_N"/>
    <property type="match status" value="1"/>
</dbReference>
<dbReference type="EC" id="3.1.11.1" evidence="3 14"/>
<dbReference type="Gene3D" id="3.30.420.10">
    <property type="entry name" value="Ribonuclease H-like superfamily/Ribonuclease H"/>
    <property type="match status" value="1"/>
</dbReference>
<dbReference type="InterPro" id="IPR013620">
    <property type="entry name" value="Exonuc_1_SH3"/>
</dbReference>
<dbReference type="PANTHER" id="PTHR11046:SF11">
    <property type="entry name" value="EXODEOXYRIBONUCLEASE I"/>
    <property type="match status" value="1"/>
</dbReference>
<evidence type="ECO:0000256" key="10">
    <source>
        <dbReference type="ARBA" id="ARBA00022842"/>
    </source>
</evidence>
<evidence type="ECO:0000256" key="7">
    <source>
        <dbReference type="ARBA" id="ARBA00022763"/>
    </source>
</evidence>
<dbReference type="InterPro" id="IPR023607">
    <property type="entry name" value="Exodeoxyribonuclease_I"/>
</dbReference>
<feature type="domain" description="ExoI SH3-like" evidence="15">
    <location>
        <begin position="195"/>
        <end position="349"/>
    </location>
</feature>
<dbReference type="Gene3D" id="1.10.287.1240">
    <property type="match status" value="1"/>
</dbReference>
<evidence type="ECO:0000256" key="2">
    <source>
        <dbReference type="ARBA" id="ARBA00001946"/>
    </source>
</evidence>
<dbReference type="PIRSF" id="PIRSF000977">
    <property type="entry name" value="Exodeoxyribonuclease_I"/>
    <property type="match status" value="1"/>
</dbReference>
<dbReference type="Proteomes" id="UP001501476">
    <property type="component" value="Unassembled WGS sequence"/>
</dbReference>
<name>A0ABN0TP91_9GAMM</name>
<dbReference type="InterPro" id="IPR058561">
    <property type="entry name" value="Exonuc_1_C"/>
</dbReference>
<evidence type="ECO:0000259" key="15">
    <source>
        <dbReference type="PROSITE" id="PS51784"/>
    </source>
</evidence>
<evidence type="ECO:0000256" key="5">
    <source>
        <dbReference type="ARBA" id="ARBA00022722"/>
    </source>
</evidence>
<dbReference type="InterPro" id="IPR013520">
    <property type="entry name" value="Ribonucl_H"/>
</dbReference>
<evidence type="ECO:0000313" key="18">
    <source>
        <dbReference type="Proteomes" id="UP001501476"/>
    </source>
</evidence>